<sequence>MLRLGIIGCGGIAMMHTGNILEGKCPEIVVTAVADIRESRREWAKSKYPDALVFNSGSELIAAEPKACDAVLIATPHYLHPTLAMEAFEHGLHVMSEKPAGVYTLQVREEIEAANRHPELTFGLMYNQRTNWIYRKAKEMLDSGELGVMKRMNWIITDWYRAQCYYDAGSWRATWDGEGGGVLLNQCPHQLDLLQWICGLPVRVKAFTHEGKWHNIEVEDDVTAYLEFENGATGVFIASTGDAPGVNRMEILGSKGRLLIENDQILFERNETDEREWCFTTDKPFGAPPTEIVPVESDGKNGQHAEVLNAFAAHILRGEPLVADGREGIRGLTLSNAMHLSGWTGETVTIPFDEERFLALLNERRAKSVKKQETDVAMDTAGSFGRSK</sequence>
<dbReference type="PANTHER" id="PTHR43249">
    <property type="entry name" value="UDP-N-ACETYL-2-AMINO-2-DEOXY-D-GLUCURONATE OXIDASE"/>
    <property type="match status" value="1"/>
</dbReference>
<dbReference type="SUPFAM" id="SSF55347">
    <property type="entry name" value="Glyceraldehyde-3-phosphate dehydrogenase-like, C-terminal domain"/>
    <property type="match status" value="1"/>
</dbReference>
<dbReference type="Pfam" id="PF22725">
    <property type="entry name" value="GFO_IDH_MocA_C3"/>
    <property type="match status" value="1"/>
</dbReference>
<dbReference type="GO" id="GO:0000166">
    <property type="term" value="F:nucleotide binding"/>
    <property type="evidence" value="ECO:0007669"/>
    <property type="project" value="InterPro"/>
</dbReference>
<evidence type="ECO:0000259" key="1">
    <source>
        <dbReference type="Pfam" id="PF01408"/>
    </source>
</evidence>
<feature type="domain" description="Gfo/Idh/MocA-like oxidoreductase N-terminal" evidence="1">
    <location>
        <begin position="3"/>
        <end position="117"/>
    </location>
</feature>
<dbReference type="SUPFAM" id="SSF51735">
    <property type="entry name" value="NAD(P)-binding Rossmann-fold domains"/>
    <property type="match status" value="1"/>
</dbReference>
<protein>
    <submittedName>
        <fullName evidence="3">Dehydrogenase</fullName>
    </submittedName>
</protein>
<dbReference type="AlphaFoldDB" id="W0FMZ1"/>
<dbReference type="Pfam" id="PF01408">
    <property type="entry name" value="GFO_IDH_MocA"/>
    <property type="match status" value="1"/>
</dbReference>
<reference evidence="3" key="1">
    <citation type="journal article" date="2013" name="PLoS ONE">
        <title>Metagenomic insights into the carbohydrate-active enzymes carried by the microorganisms adhering to solid digesta in the rumen of cows.</title>
        <authorList>
            <person name="Wang L."/>
            <person name="Hatem A."/>
            <person name="Catalyurek U.V."/>
            <person name="Morrison M."/>
            <person name="Yu Z."/>
        </authorList>
    </citation>
    <scope>NUCLEOTIDE SEQUENCE</scope>
</reference>
<proteinExistence type="predicted"/>
<evidence type="ECO:0000313" key="3">
    <source>
        <dbReference type="EMBL" id="AHF26321.1"/>
    </source>
</evidence>
<feature type="domain" description="GFO/IDH/MocA-like oxidoreductase" evidence="2">
    <location>
        <begin position="134"/>
        <end position="258"/>
    </location>
</feature>
<dbReference type="InterPro" id="IPR055170">
    <property type="entry name" value="GFO_IDH_MocA-like_dom"/>
</dbReference>
<dbReference type="InterPro" id="IPR052515">
    <property type="entry name" value="Gfo/Idh/MocA_Oxidoreductase"/>
</dbReference>
<dbReference type="PANTHER" id="PTHR43249:SF1">
    <property type="entry name" value="D-GLUCOSIDE 3-DEHYDROGENASE"/>
    <property type="match status" value="1"/>
</dbReference>
<dbReference type="EMBL" id="KC246875">
    <property type="protein sequence ID" value="AHF26321.1"/>
    <property type="molecule type" value="Genomic_DNA"/>
</dbReference>
<dbReference type="Gene3D" id="3.40.50.720">
    <property type="entry name" value="NAD(P)-binding Rossmann-like Domain"/>
    <property type="match status" value="1"/>
</dbReference>
<dbReference type="InterPro" id="IPR036291">
    <property type="entry name" value="NAD(P)-bd_dom_sf"/>
</dbReference>
<organism evidence="3">
    <name type="scientific">uncultured bacterium Contig1588_n_1603_cl</name>
    <dbReference type="NCBI Taxonomy" id="1393463"/>
    <lineage>
        <taxon>Bacteria</taxon>
        <taxon>environmental samples</taxon>
    </lineage>
</organism>
<dbReference type="InterPro" id="IPR000683">
    <property type="entry name" value="Gfo/Idh/MocA-like_OxRdtase_N"/>
</dbReference>
<dbReference type="Gene3D" id="3.30.360.10">
    <property type="entry name" value="Dihydrodipicolinate Reductase, domain 2"/>
    <property type="match status" value="1"/>
</dbReference>
<accession>W0FMZ1</accession>
<evidence type="ECO:0000259" key="2">
    <source>
        <dbReference type="Pfam" id="PF22725"/>
    </source>
</evidence>
<name>W0FMZ1_9BACT</name>